<comment type="similarity">
    <text evidence="4">Belongs to the WD repeat MDV1/CAF4 family.</text>
</comment>
<dbReference type="SUPFAM" id="SSF50978">
    <property type="entry name" value="WD40 repeat-like"/>
    <property type="match status" value="3"/>
</dbReference>
<dbReference type="SMART" id="SM00320">
    <property type="entry name" value="WD40"/>
    <property type="match status" value="16"/>
</dbReference>
<dbReference type="PROSITE" id="PS50294">
    <property type="entry name" value="WD_REPEATS_REGION"/>
    <property type="match status" value="12"/>
</dbReference>
<evidence type="ECO:0000256" key="1">
    <source>
        <dbReference type="ARBA" id="ARBA00004570"/>
    </source>
</evidence>
<evidence type="ECO:0000313" key="9">
    <source>
        <dbReference type="EMBL" id="PKX92330.1"/>
    </source>
</evidence>
<name>A0A2I1C3W3_ASPN1</name>
<dbReference type="PANTHER" id="PTHR22847">
    <property type="entry name" value="WD40 REPEAT PROTEIN"/>
    <property type="match status" value="1"/>
</dbReference>
<dbReference type="InterPro" id="IPR001680">
    <property type="entry name" value="WD40_rpt"/>
</dbReference>
<evidence type="ECO:0000259" key="8">
    <source>
        <dbReference type="PROSITE" id="PS50837"/>
    </source>
</evidence>
<feature type="repeat" description="WD" evidence="7">
    <location>
        <begin position="911"/>
        <end position="952"/>
    </location>
</feature>
<feature type="repeat" description="WD" evidence="7">
    <location>
        <begin position="998"/>
        <end position="1030"/>
    </location>
</feature>
<evidence type="ECO:0000256" key="6">
    <source>
        <dbReference type="ARBA" id="ARBA00043913"/>
    </source>
</evidence>
<dbReference type="InterPro" id="IPR027417">
    <property type="entry name" value="P-loop_NTPase"/>
</dbReference>
<proteinExistence type="inferred from homology"/>
<dbReference type="InterPro" id="IPR015943">
    <property type="entry name" value="WD40/YVTN_repeat-like_dom_sf"/>
</dbReference>
<reference evidence="10" key="1">
    <citation type="journal article" date="2018" name="Proc. Natl. Acad. Sci. U.S.A.">
        <title>Linking secondary metabolites to gene clusters through genome sequencing of six diverse Aspergillus species.</title>
        <authorList>
            <person name="Kaerboelling I."/>
            <person name="Vesth T.C."/>
            <person name="Frisvad J.C."/>
            <person name="Nybo J.L."/>
            <person name="Theobald S."/>
            <person name="Kuo A."/>
            <person name="Bowyer P."/>
            <person name="Matsuda Y."/>
            <person name="Mondo S."/>
            <person name="Lyhne E.K."/>
            <person name="Kogle M.E."/>
            <person name="Clum A."/>
            <person name="Lipzen A."/>
            <person name="Salamov A."/>
            <person name="Ngan C.Y."/>
            <person name="Daum C."/>
            <person name="Chiniquy J."/>
            <person name="Barry K."/>
            <person name="LaButti K."/>
            <person name="Haridas S."/>
            <person name="Simmons B.A."/>
            <person name="Magnuson J.K."/>
            <person name="Mortensen U.H."/>
            <person name="Larsen T.O."/>
            <person name="Grigoriev I.V."/>
            <person name="Baker S.E."/>
            <person name="Andersen M.R."/>
        </authorList>
    </citation>
    <scope>NUCLEOTIDE SEQUENCE [LARGE SCALE GENOMIC DNA]</scope>
    <source>
        <strain evidence="10">IBT 16806</strain>
    </source>
</reference>
<dbReference type="GO" id="GO:0005634">
    <property type="term" value="C:nucleus"/>
    <property type="evidence" value="ECO:0007669"/>
    <property type="project" value="TreeGrafter"/>
</dbReference>
<keyword evidence="3" id="KW-0677">Repeat</keyword>
<evidence type="ECO:0000256" key="7">
    <source>
        <dbReference type="PROSITE-ProRule" id="PRU00221"/>
    </source>
</evidence>
<feature type="repeat" description="WD" evidence="7">
    <location>
        <begin position="1273"/>
        <end position="1314"/>
    </location>
</feature>
<dbReference type="PRINTS" id="PR00320">
    <property type="entry name" value="GPROTEINBRPT"/>
</dbReference>
<dbReference type="GO" id="GO:1990234">
    <property type="term" value="C:transferase complex"/>
    <property type="evidence" value="ECO:0007669"/>
    <property type="project" value="UniProtKB-ARBA"/>
</dbReference>
<dbReference type="RefSeq" id="XP_024680925.1">
    <property type="nucleotide sequence ID" value="XM_024823487.1"/>
</dbReference>
<dbReference type="Gene3D" id="3.40.50.300">
    <property type="entry name" value="P-loop containing nucleotide triphosphate hydrolases"/>
    <property type="match status" value="1"/>
</dbReference>
<feature type="repeat" description="WD" evidence="7">
    <location>
        <begin position="1124"/>
        <end position="1165"/>
    </location>
</feature>
<evidence type="ECO:0000256" key="3">
    <source>
        <dbReference type="ARBA" id="ARBA00022737"/>
    </source>
</evidence>
<dbReference type="Pfam" id="PF24883">
    <property type="entry name" value="NPHP3_N"/>
    <property type="match status" value="1"/>
</dbReference>
<feature type="repeat" description="WD" evidence="7">
    <location>
        <begin position="1233"/>
        <end position="1274"/>
    </location>
</feature>
<dbReference type="PROSITE" id="PS50837">
    <property type="entry name" value="NACHT"/>
    <property type="match status" value="1"/>
</dbReference>
<feature type="repeat" description="WD" evidence="7">
    <location>
        <begin position="1052"/>
        <end position="1081"/>
    </location>
</feature>
<feature type="repeat" description="WD" evidence="7">
    <location>
        <begin position="1356"/>
        <end position="1397"/>
    </location>
</feature>
<evidence type="ECO:0000313" key="10">
    <source>
        <dbReference type="Proteomes" id="UP000234474"/>
    </source>
</evidence>
<comment type="caution">
    <text evidence="9">The sequence shown here is derived from an EMBL/GenBank/DDBJ whole genome shotgun (WGS) entry which is preliminary data.</text>
</comment>
<dbReference type="GO" id="GO:0005741">
    <property type="term" value="C:mitochondrial outer membrane"/>
    <property type="evidence" value="ECO:0007669"/>
    <property type="project" value="UniProtKB-SubCell"/>
</dbReference>
<dbReference type="PANTHER" id="PTHR22847:SF637">
    <property type="entry name" value="WD REPEAT DOMAIN 5B"/>
    <property type="match status" value="1"/>
</dbReference>
<dbReference type="VEuPathDB" id="FungiDB:P174DRAFT_390545"/>
<dbReference type="STRING" id="1392255.A0A2I1C3W3"/>
<dbReference type="OrthoDB" id="1577640at2759"/>
<dbReference type="Pfam" id="PF00400">
    <property type="entry name" value="WD40"/>
    <property type="match status" value="14"/>
</dbReference>
<feature type="repeat" description="WD" evidence="7">
    <location>
        <begin position="786"/>
        <end position="826"/>
    </location>
</feature>
<feature type="repeat" description="WD" evidence="7">
    <location>
        <begin position="827"/>
        <end position="868"/>
    </location>
</feature>
<sequence length="1532" mass="168217">MEGVSAAASVIAVIQLAGSVLKICGGYLREVKNARDDITALQQTVEDLRTISLRMRELLEDTRSTGIASSLSLINSVSGCMSELSTLEKVIDPGKGKDLMRRFGIRAFKWPLHRSEVDKIIRNLERFKSSFALLLQVDQTALLTGVASSTASIHWNLSLDRLPVAPGAEFDSYMDQHEIGCLPGTRTQLLRQVRQWARSPQGEYIFWLNGMAGTGKSTISRTVAQTFKEAHILGASFFFKRGEGDRGSALKLFPTITRQLVARVPQLIPSVQKALENEPDITGKSLPEQFDKLLLQPIMSLRLSDDQPPTVVLVIDALDECECDEDIRMILQLFPRLRNSKALRFRIFVTSRPEIGIRLGFSKVAIGEYEDLVLHDIPEPEVAHDISLFLEHRLSAIRAVHSLPVDWPGETDTHSLVKLSVSLFIFAATACRILEDPRWDPVDGLAEILARRNDGSRFDRTYLPVLNRLLKGQTKLQERLLVREFQEVVGAVALLESPLSVVALSKLLGATESRIGRRLNSLPSVLNVPNDRAQPVRLFHLSFRDFLLDLETRGKTPFWIDAKEVHQNLATQCLRVCEGLRKNICELNDGTERSAIDSQTIVKYIPPELQYCCRYWTHHLTQSKDPASGKDRAFLFLRKHFLHWMEAMSILGYANEVVQRLTSLQTLIDDDNDTEMSEFLHDAKRFVLANRQIADKVPLQIYCSGLLFAPGRTIFSREFKKELPEWACQLSQAEETWCATLEVLEGHSDDVNSVAFSPVGPLLASGSYNGTVLLWDSDTGKLVHTLKCHSEEVKSVSFSPDGRVLASGSGGKVRLWDSVTGELLQTLECHCGQVNSVSFSPDGQVLASGSNDKTIRLWDLRTGTLQQTLEGHTNWVTSIAFSPDGRLLASGSLDETVQLWKTAPCALQLILKGHSYSVSSIAFSPNGRLVASASGDMTVRLWDVATGTVQLSLRSYSDSVSSVAFSPDGRLLASGHLGLVHNPVRFWDVSTGTLLRTLIGHSGMVESVAFSPDGRLLASGSIDSTIRLWDAVVSISQQTGEDNPYVVKLAVFSPDGRLLASASSDNKVRIWETATSHLQLTLEGHSQEVSAITFSSDGRLVASGSFDKSVRLWGTTVGTLLHNLIGHTDSVESVTFSADDQLLASRSEDNTVRLWNTTSGTLQQVLVGHSGWIKSAALTPGGQLLATGSTDKKVRRRAMPIAFSSDRSLLAVGGVDDSVRLQVTATGRTQQVLEGHTGELLSVVFSPDGRLLASSSTDRTVRVWNTATGSLLGTIHALIVGSLAFSPDGRLLVSKHRYYPVRFWDVTTGAPQKDSKSNSSGFGSITFSPDRQLLAPGSGTRLLRLLDTSTGDLQEFSGSLYPVTSVSFSPDGRLLASGSADKTVRVWDIITGTLQWSSEGHSEIVVSVAYSPDGRLLASGSRDGTILVWDTAKSTLRHTLTAAGSVAHLDFGEDSSTLRTRQQSFNLRARHTNCTPNSLPVTLNISPQSQWIMLNGANSLWLPYGYRCVAIHERMLALLHSSGRLSFILVRE</sequence>
<gene>
    <name evidence="9" type="ORF">P174DRAFT_390545</name>
</gene>
<dbReference type="InterPro" id="IPR036322">
    <property type="entry name" value="WD40_repeat_dom_sf"/>
</dbReference>
<dbReference type="PROSITE" id="PS50082">
    <property type="entry name" value="WD_REPEATS_2"/>
    <property type="match status" value="14"/>
</dbReference>
<evidence type="ECO:0000256" key="2">
    <source>
        <dbReference type="ARBA" id="ARBA00022574"/>
    </source>
</evidence>
<comment type="subcellular location">
    <subcellularLocation>
        <location evidence="1">Mitochondrion outer membrane</location>
        <topology evidence="1">Peripheral membrane protein</topology>
        <orientation evidence="1">Cytoplasmic side</orientation>
    </subcellularLocation>
</comment>
<comment type="function">
    <text evidence="6">Involved in mitochondrial fission. Acts as an adapter protein required to form mitochondrial fission complexes. Formation of these complexes is required to promote constriction and fission of the mitochondrial compartment at a late step in mitochondrial division.</text>
</comment>
<accession>A0A2I1C3W3</accession>
<dbReference type="SUPFAM" id="SSF52540">
    <property type="entry name" value="P-loop containing nucleoside triphosphate hydrolases"/>
    <property type="match status" value="1"/>
</dbReference>
<protein>
    <recommendedName>
        <fullName evidence="5">Mitochondrial division protein 1</fullName>
    </recommendedName>
</protein>
<dbReference type="EMBL" id="MSZS01000005">
    <property type="protein sequence ID" value="PKX92330.1"/>
    <property type="molecule type" value="Genomic_DNA"/>
</dbReference>
<feature type="repeat" description="WD" evidence="7">
    <location>
        <begin position="1082"/>
        <end position="1123"/>
    </location>
</feature>
<dbReference type="Proteomes" id="UP000234474">
    <property type="component" value="Unassembled WGS sequence"/>
</dbReference>
<keyword evidence="2 7" id="KW-0853">WD repeat</keyword>
<dbReference type="Gene3D" id="2.130.10.10">
    <property type="entry name" value="YVTN repeat-like/Quinoprotein amine dehydrogenase"/>
    <property type="match status" value="6"/>
</dbReference>
<evidence type="ECO:0000256" key="4">
    <source>
        <dbReference type="ARBA" id="ARBA00038415"/>
    </source>
</evidence>
<organism evidence="9 10">
    <name type="scientific">Aspergillus novofumigatus (strain IBT 16806)</name>
    <dbReference type="NCBI Taxonomy" id="1392255"/>
    <lineage>
        <taxon>Eukaryota</taxon>
        <taxon>Fungi</taxon>
        <taxon>Dikarya</taxon>
        <taxon>Ascomycota</taxon>
        <taxon>Pezizomycotina</taxon>
        <taxon>Eurotiomycetes</taxon>
        <taxon>Eurotiomycetidae</taxon>
        <taxon>Eurotiales</taxon>
        <taxon>Aspergillaceae</taxon>
        <taxon>Aspergillus</taxon>
        <taxon>Aspergillus subgen. Fumigati</taxon>
    </lineage>
</organism>
<evidence type="ECO:0000256" key="5">
    <source>
        <dbReference type="ARBA" id="ARBA00039789"/>
    </source>
</evidence>
<dbReference type="InterPro" id="IPR007111">
    <property type="entry name" value="NACHT_NTPase"/>
</dbReference>
<feature type="repeat" description="WD" evidence="7">
    <location>
        <begin position="1398"/>
        <end position="1439"/>
    </location>
</feature>
<keyword evidence="10" id="KW-1185">Reference proteome</keyword>
<feature type="repeat" description="WD" evidence="7">
    <location>
        <begin position="1166"/>
        <end position="1195"/>
    </location>
</feature>
<dbReference type="InterPro" id="IPR020472">
    <property type="entry name" value="WD40_PAC1"/>
</dbReference>
<feature type="repeat" description="WD" evidence="7">
    <location>
        <begin position="744"/>
        <end position="785"/>
    </location>
</feature>
<dbReference type="GeneID" id="36530812"/>
<feature type="domain" description="NACHT" evidence="8">
    <location>
        <begin position="204"/>
        <end position="353"/>
    </location>
</feature>
<dbReference type="PROSITE" id="PS00678">
    <property type="entry name" value="WD_REPEATS_1"/>
    <property type="match status" value="5"/>
</dbReference>
<dbReference type="InterPro" id="IPR056884">
    <property type="entry name" value="NPHP3-like_N"/>
</dbReference>
<dbReference type="CDD" id="cd00200">
    <property type="entry name" value="WD40"/>
    <property type="match status" value="2"/>
</dbReference>
<dbReference type="InterPro" id="IPR019775">
    <property type="entry name" value="WD40_repeat_CS"/>
</dbReference>
<dbReference type="OMA" id="RIWINEQ"/>
<feature type="repeat" description="WD" evidence="7">
    <location>
        <begin position="869"/>
        <end position="901"/>
    </location>
</feature>